<reference evidence="2 3" key="1">
    <citation type="submission" date="2024-03" db="EMBL/GenBank/DDBJ databases">
        <title>Human intestinal bacterial collection.</title>
        <authorList>
            <person name="Pauvert C."/>
            <person name="Hitch T.C.A."/>
            <person name="Clavel T."/>
        </authorList>
    </citation>
    <scope>NUCLEOTIDE SEQUENCE [LARGE SCALE GENOMIC DNA]</scope>
    <source>
        <strain evidence="2 3">CLA-AA-H190</strain>
    </source>
</reference>
<dbReference type="SUPFAM" id="SSF53098">
    <property type="entry name" value="Ribonuclease H-like"/>
    <property type="match status" value="1"/>
</dbReference>
<dbReference type="NCBIfam" id="NF033539">
    <property type="entry name" value="transpos_IS1380"/>
    <property type="match status" value="1"/>
</dbReference>
<protein>
    <submittedName>
        <fullName evidence="2">IS1380 family transposase</fullName>
    </submittedName>
</protein>
<dbReference type="InterPro" id="IPR047960">
    <property type="entry name" value="Transpos_IS1380"/>
</dbReference>
<accession>A0ABV1B6V7</accession>
<sequence>MSIVNTFSLQSNRQIKINFDGGDLSSDAGLLLIKEFAAKIGFTKLIKKKFKTNDKSIRFHKDHENLLQMIYQIISAYFQDDCADELTLDPVFNVILDKESLASQPTLSRFFNRMDKDTLVQFDDIDKNLRDIIYFIKCPEHVLLDLDRTLFGTYGRQEGEGFNFHYQAHGYHPLLCYDGLTGDLIKAELRDGTLHCSNGADKFMESIFQEYLERGIKTYLRGDSGFSSPKLYETCESNGCSYAIHLKQNPALIALASDKEEDLYQATQKDQISYAVTYGEFMYQAGSWKYPRRVVFKIEKPYGQLTHMYTFIVTNMDMEPYQIIQFYCGRGKMENFIKESKSGFDFAAVSSHSKIVNANRMRLHMLAYNLFNWFRRLVLPASMRKQQVDTIRLKLIKIAARAIHSARSITFKLCISCPYKKEFYRTLANIHQLFVQLE</sequence>
<dbReference type="InterPro" id="IPR025668">
    <property type="entry name" value="Tnp_DDE_dom"/>
</dbReference>
<dbReference type="InterPro" id="IPR012337">
    <property type="entry name" value="RNaseH-like_sf"/>
</dbReference>
<dbReference type="Proteomes" id="UP001469749">
    <property type="component" value="Unassembled WGS sequence"/>
</dbReference>
<evidence type="ECO:0000313" key="3">
    <source>
        <dbReference type="Proteomes" id="UP001469749"/>
    </source>
</evidence>
<evidence type="ECO:0000313" key="2">
    <source>
        <dbReference type="EMBL" id="MEQ2366160.1"/>
    </source>
</evidence>
<proteinExistence type="predicted"/>
<feature type="domain" description="Transposase DDE" evidence="1">
    <location>
        <begin position="8"/>
        <end position="433"/>
    </location>
</feature>
<keyword evidence="3" id="KW-1185">Reference proteome</keyword>
<dbReference type="Pfam" id="PF13701">
    <property type="entry name" value="DDE_Tnp_1_4"/>
    <property type="match status" value="1"/>
</dbReference>
<comment type="caution">
    <text evidence="2">The sequence shown here is derived from an EMBL/GenBank/DDBJ whole genome shotgun (WGS) entry which is preliminary data.</text>
</comment>
<gene>
    <name evidence="2" type="ORF">WMO25_13880</name>
</gene>
<name>A0ABV1B6V7_9FIRM</name>
<dbReference type="RefSeq" id="WP_349085791.1">
    <property type="nucleotide sequence ID" value="NZ_JBBMEK010000215.1"/>
</dbReference>
<organism evidence="2 3">
    <name type="scientific">Coprococcus intestinihominis</name>
    <dbReference type="NCBI Taxonomy" id="3133154"/>
    <lineage>
        <taxon>Bacteria</taxon>
        <taxon>Bacillati</taxon>
        <taxon>Bacillota</taxon>
        <taxon>Clostridia</taxon>
        <taxon>Lachnospirales</taxon>
        <taxon>Lachnospiraceae</taxon>
        <taxon>Coprococcus</taxon>
    </lineage>
</organism>
<evidence type="ECO:0000259" key="1">
    <source>
        <dbReference type="Pfam" id="PF13701"/>
    </source>
</evidence>
<dbReference type="EMBL" id="JBBMEK010000215">
    <property type="protein sequence ID" value="MEQ2366160.1"/>
    <property type="molecule type" value="Genomic_DNA"/>
</dbReference>